<comment type="caution">
    <text evidence="1">The sequence shown here is derived from an EMBL/GenBank/DDBJ whole genome shotgun (WGS) entry which is preliminary data.</text>
</comment>
<dbReference type="EMBL" id="JASDDP010000006">
    <property type="protein sequence ID" value="MDJ1645560.1"/>
    <property type="molecule type" value="Genomic_DNA"/>
</dbReference>
<dbReference type="RefSeq" id="WP_283823820.1">
    <property type="nucleotide sequence ID" value="NZ_JASDAY010000025.1"/>
</dbReference>
<protein>
    <submittedName>
        <fullName evidence="1">Uncharacterized protein</fullName>
    </submittedName>
</protein>
<evidence type="ECO:0000313" key="2">
    <source>
        <dbReference type="Proteomes" id="UP001224428"/>
    </source>
</evidence>
<evidence type="ECO:0000313" key="1">
    <source>
        <dbReference type="EMBL" id="MDJ1645560.1"/>
    </source>
</evidence>
<keyword evidence="2" id="KW-1185">Reference proteome</keyword>
<proteinExistence type="predicted"/>
<dbReference type="AlphaFoldDB" id="A0AAJ1PTF9"/>
<accession>A0AAJ1PTF9</accession>
<dbReference type="Proteomes" id="UP001224428">
    <property type="component" value="Unassembled WGS sequence"/>
</dbReference>
<gene>
    <name evidence="1" type="ORF">QLQ80_00450</name>
</gene>
<sequence>MEIAIYYSDDVKKFYNSTLSYFDNDIEKWVEIKKLTIGGFEDIIFQIKSSNETLYTFLSQAQLICEEKHLTLRGTSKINLFIKAETKIKQKESHYIKRINQINILKRVDFRLEDAIEEEEIISKAYRQEIINKLNLIEVEYE</sequence>
<name>A0AAJ1PTF9_9MOLU</name>
<organism evidence="1 2">
    <name type="scientific">Mycoplasma phocimorsus</name>
    <dbReference type="NCBI Taxonomy" id="3045839"/>
    <lineage>
        <taxon>Bacteria</taxon>
        <taxon>Bacillati</taxon>
        <taxon>Mycoplasmatota</taxon>
        <taxon>Mollicutes</taxon>
        <taxon>Mycoplasmataceae</taxon>
        <taxon>Mycoplasma</taxon>
    </lineage>
</organism>
<reference evidence="1" key="1">
    <citation type="submission" date="2023-05" db="EMBL/GenBank/DDBJ databases">
        <title>Mycoplasma phocimorsus sp. nov., isolated from Scandinavian patients with seal finger or septic arthritis after contact with seals.</title>
        <authorList>
            <person name="Skafte-Holm A."/>
            <person name="Pedersen T.R."/>
            <person name="Froelund M."/>
            <person name="Stegger M."/>
            <person name="Qvortrup K."/>
            <person name="Michaels D.L."/>
            <person name="Brown D.R."/>
            <person name="Jensen J.S."/>
        </authorList>
    </citation>
    <scope>NUCLEOTIDE SEQUENCE</scope>
    <source>
        <strain evidence="1">M5725</strain>
    </source>
</reference>
<dbReference type="NCBIfam" id="NF045935">
    <property type="entry name" value="MSC_0621_epsi"/>
    <property type="match status" value="1"/>
</dbReference>